<feature type="transmembrane region" description="Helical" evidence="13">
    <location>
        <begin position="995"/>
        <end position="1019"/>
    </location>
</feature>
<keyword evidence="4" id="KW-1003">Cell membrane</keyword>
<keyword evidence="7" id="KW-0547">Nucleotide-binding</keyword>
<dbReference type="OrthoDB" id="166595at2759"/>
<dbReference type="GO" id="GO:0016887">
    <property type="term" value="F:ATP hydrolysis activity"/>
    <property type="evidence" value="ECO:0007669"/>
    <property type="project" value="InterPro"/>
</dbReference>
<gene>
    <name evidence="16" type="ORF">Poli38472_008654</name>
</gene>
<feature type="transmembrane region" description="Helical" evidence="13">
    <location>
        <begin position="823"/>
        <end position="845"/>
    </location>
</feature>
<dbReference type="SUPFAM" id="SSF52540">
    <property type="entry name" value="P-loop containing nucleoside triphosphate hydrolases"/>
    <property type="match status" value="2"/>
</dbReference>
<evidence type="ECO:0000256" key="1">
    <source>
        <dbReference type="ARBA" id="ARBA00004128"/>
    </source>
</evidence>
<dbReference type="Pfam" id="PF00005">
    <property type="entry name" value="ABC_tran"/>
    <property type="match status" value="2"/>
</dbReference>
<dbReference type="PROSITE" id="PS50893">
    <property type="entry name" value="ABC_TRANSPORTER_2"/>
    <property type="match status" value="2"/>
</dbReference>
<dbReference type="Proteomes" id="UP000794436">
    <property type="component" value="Unassembled WGS sequence"/>
</dbReference>
<dbReference type="PROSITE" id="PS50929">
    <property type="entry name" value="ABC_TM1F"/>
    <property type="match status" value="2"/>
</dbReference>
<dbReference type="PANTHER" id="PTHR24223">
    <property type="entry name" value="ATP-BINDING CASSETTE SUB-FAMILY C"/>
    <property type="match status" value="1"/>
</dbReference>
<evidence type="ECO:0000256" key="5">
    <source>
        <dbReference type="ARBA" id="ARBA00022692"/>
    </source>
</evidence>
<feature type="transmembrane region" description="Helical" evidence="13">
    <location>
        <begin position="866"/>
        <end position="889"/>
    </location>
</feature>
<keyword evidence="5 13" id="KW-0812">Transmembrane</keyword>
<feature type="compositionally biased region" description="Polar residues" evidence="12">
    <location>
        <begin position="10"/>
        <end position="21"/>
    </location>
</feature>
<dbReference type="FunFam" id="3.40.50.300:FF:002145">
    <property type="entry name" value="ABC transporter (MsbA subfamily)"/>
    <property type="match status" value="1"/>
</dbReference>
<evidence type="ECO:0000256" key="13">
    <source>
        <dbReference type="SAM" id="Phobius"/>
    </source>
</evidence>
<dbReference type="SMART" id="SM00382">
    <property type="entry name" value="AAA"/>
    <property type="match status" value="2"/>
</dbReference>
<evidence type="ECO:0000256" key="8">
    <source>
        <dbReference type="ARBA" id="ARBA00022840"/>
    </source>
</evidence>
<comment type="subcellular location">
    <subcellularLocation>
        <location evidence="2">Cell membrane</location>
        <topology evidence="2">Multi-pass membrane protein</topology>
    </subcellularLocation>
    <subcellularLocation>
        <location evidence="1">Vacuole membrane</location>
        <topology evidence="1">Multi-pass membrane protein</topology>
    </subcellularLocation>
</comment>
<feature type="transmembrane region" description="Helical" evidence="13">
    <location>
        <begin position="197"/>
        <end position="216"/>
    </location>
</feature>
<evidence type="ECO:0000256" key="10">
    <source>
        <dbReference type="ARBA" id="ARBA00023136"/>
    </source>
</evidence>
<dbReference type="GO" id="GO:0005886">
    <property type="term" value="C:plasma membrane"/>
    <property type="evidence" value="ECO:0007669"/>
    <property type="project" value="UniProtKB-SubCell"/>
</dbReference>
<keyword evidence="3" id="KW-0813">Transport</keyword>
<reference evidence="16" key="1">
    <citation type="submission" date="2019-03" db="EMBL/GenBank/DDBJ databases">
        <title>Long read genome sequence of the mycoparasitic Pythium oligandrum ATCC 38472 isolated from sugarbeet rhizosphere.</title>
        <authorList>
            <person name="Gaulin E."/>
        </authorList>
    </citation>
    <scope>NUCLEOTIDE SEQUENCE</scope>
    <source>
        <strain evidence="16">ATCC 38472_TT</strain>
    </source>
</reference>
<dbReference type="CDD" id="cd03250">
    <property type="entry name" value="ABCC_MRP_domain1"/>
    <property type="match status" value="1"/>
</dbReference>
<dbReference type="GO" id="GO:0005774">
    <property type="term" value="C:vacuolar membrane"/>
    <property type="evidence" value="ECO:0007669"/>
    <property type="project" value="UniProtKB-SubCell"/>
</dbReference>
<evidence type="ECO:0000256" key="2">
    <source>
        <dbReference type="ARBA" id="ARBA00004651"/>
    </source>
</evidence>
<feature type="region of interest" description="Disordered" evidence="12">
    <location>
        <begin position="10"/>
        <end position="74"/>
    </location>
</feature>
<evidence type="ECO:0000256" key="9">
    <source>
        <dbReference type="ARBA" id="ARBA00022989"/>
    </source>
</evidence>
<dbReference type="EMBL" id="SPLM01000146">
    <property type="protein sequence ID" value="TMW56006.1"/>
    <property type="molecule type" value="Genomic_DNA"/>
</dbReference>
<proteinExistence type="predicted"/>
<evidence type="ECO:0000313" key="16">
    <source>
        <dbReference type="EMBL" id="TMW56006.1"/>
    </source>
</evidence>
<evidence type="ECO:0000256" key="3">
    <source>
        <dbReference type="ARBA" id="ARBA00022448"/>
    </source>
</evidence>
<keyword evidence="6" id="KW-0677">Repeat</keyword>
<name>A0A8K1C3Y2_PYTOL</name>
<dbReference type="InterPro" id="IPR003593">
    <property type="entry name" value="AAA+_ATPase"/>
</dbReference>
<feature type="domain" description="ABC transporter" evidence="14">
    <location>
        <begin position="491"/>
        <end position="717"/>
    </location>
</feature>
<feature type="domain" description="ABC transporter" evidence="14">
    <location>
        <begin position="1192"/>
        <end position="1442"/>
    </location>
</feature>
<evidence type="ECO:0000256" key="11">
    <source>
        <dbReference type="ARBA" id="ARBA00023180"/>
    </source>
</evidence>
<dbReference type="InterPro" id="IPR011527">
    <property type="entry name" value="ABC1_TM_dom"/>
</dbReference>
<feature type="domain" description="ABC transmembrane type-1" evidence="15">
    <location>
        <begin position="166"/>
        <end position="448"/>
    </location>
</feature>
<sequence length="1448" mass="161537">MMMTTITLRNTLASEKQNSQEAPMADSGYGAIAAEPPPSGVYAGVHSKEEKEANATSDATPLLPKYSTDNGADKSSEPLLPLRDFTSFMPTGLSSWGSWWSVVFFSWCEYLVSLSAERPLKLEDIWALDESIASLTSVKEMRHELERTGCIRAGFFISQKRVLISSGALMFISVLCEWMTPIAVYKVVDAAGTGEMNSIWSTGAFWTVILLASRFMRSFLLSWSDFILNYAHIRATASIQMLLLEYALSHNRFALGKRGHEEATNLFANDTKAVGNAIKQFHRLWALPLELGGLFYILHILAGDIMGYLLMFSVGIYLLIQLLTVRETYLFKKWLSVSDRRFAELTRTFEGVLGVKLNSWQEKAMSALIAIREKERWLRRRHILVRVIRMTLMWATPSLNLIATGVFLVYIPNNALKSPALTFASVSIFHAINDTFTEMWGTFHVFLKLRVSFNRIQAIVPMCCKNGITPCELPDPVKLQPGEVDGSENAVVLTNASFQDISSRSETLLNFVNLRIRRGEFIIAHGKVGSGKSVLLAAIAGLQPQSHGARVVRGSIAYCSQSPWIQSTSLRENILFGRPFDEVRYWNVLEACELLHDIKVLPHGDMTLVGSRSYVRLSSGQQSRIALARACYADADIYVLDSPLDSVDSIVQCDILLKCFGKLLQHKTIVLATHNPEIIMSEYADRQIFMDNMDVKTTSEGGSQRSQGGDRARSGSAAAFVSRRKRLLAETDMLGSARRKRLLAASKQFGASTQESEVSGSNLLLDSSILQHPSVKEIQMVVKTADYIPRPGIPRFQSLTAFRNRGIRSVLMEYLSYARRPSFLMSVVFFHLVTQILATSSIYTFSRWMSEVGELRYGNQMSSDEAFKGAVPAFQTYVISVAISTGAFFTAAGATYFFSLCVSDLLFQGMTNALLHTRMSFFAEHPVGTILNRYGRDLNTVDSSLYDSIFDHLKSFFGVHCALFASLAWMSGHILKASGRTAAVSEMESVGLQPITSWGLWILMMIGNLIVTKTILYYAWYVCIRSNKPCSELFLMQREAASPIFTFVSESIAGKSVISAFGEEQRDRMTAMYAAKLDHLTRISWAMWCFEEWLKIRSMLMENLITGALLTGLIFFGHDADPYRPATIGLLLYLVLNMRDDLKNIFGNWNRLEKDLVCLQRVFEYIHLEPEVSCNAELPSLADAMWPRQGSIAFTAVDFQYDMYIPPGEHAVSSPGKIDRPLILRNVNFKVRSGEKVGIIGRSGSGKSSLAMALLRINNPSHGVIQLDGVDITRVDLKVLRAKVCYLPPNPVFLSGSLREYLDPNGTANDFDLWNALSKTGLKASIRRLNSQLEGSLSDIVMSWSNGERQLLCLARALLLRARVVFLDEATTATDQETDFSVQSVVVQSLDKDMTLMCISHRLDSVLSFDKLMVFSDGQVTGFGTVSELVASGDNEFLDLLESAQLVY</sequence>
<evidence type="ECO:0000256" key="7">
    <source>
        <dbReference type="ARBA" id="ARBA00022741"/>
    </source>
</evidence>
<keyword evidence="17" id="KW-1185">Reference proteome</keyword>
<evidence type="ECO:0000256" key="4">
    <source>
        <dbReference type="ARBA" id="ARBA00022475"/>
    </source>
</evidence>
<dbReference type="Gene3D" id="3.40.50.300">
    <property type="entry name" value="P-loop containing nucleotide triphosphate hydrolases"/>
    <property type="match status" value="2"/>
</dbReference>
<organism evidence="16 17">
    <name type="scientific">Pythium oligandrum</name>
    <name type="common">Mycoparasitic fungus</name>
    <dbReference type="NCBI Taxonomy" id="41045"/>
    <lineage>
        <taxon>Eukaryota</taxon>
        <taxon>Sar</taxon>
        <taxon>Stramenopiles</taxon>
        <taxon>Oomycota</taxon>
        <taxon>Peronosporomycetes</taxon>
        <taxon>Pythiales</taxon>
        <taxon>Pythiaceae</taxon>
        <taxon>Pythium</taxon>
    </lineage>
</organism>
<dbReference type="InterPro" id="IPR036640">
    <property type="entry name" value="ABC1_TM_sf"/>
</dbReference>
<keyword evidence="8" id="KW-0067">ATP-binding</keyword>
<dbReference type="Pfam" id="PF00664">
    <property type="entry name" value="ABC_membrane"/>
    <property type="match status" value="1"/>
</dbReference>
<evidence type="ECO:0000256" key="6">
    <source>
        <dbReference type="ARBA" id="ARBA00022737"/>
    </source>
</evidence>
<keyword evidence="9 13" id="KW-1133">Transmembrane helix</keyword>
<comment type="caution">
    <text evidence="16">The sequence shown here is derived from an EMBL/GenBank/DDBJ whole genome shotgun (WGS) entry which is preliminary data.</text>
</comment>
<feature type="region of interest" description="Disordered" evidence="12">
    <location>
        <begin position="696"/>
        <end position="718"/>
    </location>
</feature>
<feature type="transmembrane region" description="Helical" evidence="13">
    <location>
        <begin position="284"/>
        <end position="302"/>
    </location>
</feature>
<feature type="transmembrane region" description="Helical" evidence="13">
    <location>
        <begin position="308"/>
        <end position="325"/>
    </location>
</feature>
<protein>
    <submittedName>
        <fullName evidence="16">Uncharacterized protein</fullName>
    </submittedName>
</protein>
<feature type="transmembrane region" description="Helical" evidence="13">
    <location>
        <begin position="387"/>
        <end position="411"/>
    </location>
</feature>
<dbReference type="InterPro" id="IPR003439">
    <property type="entry name" value="ABC_transporter-like_ATP-bd"/>
</dbReference>
<dbReference type="InterPro" id="IPR050173">
    <property type="entry name" value="ABC_transporter_C-like"/>
</dbReference>
<keyword evidence="11" id="KW-0325">Glycoprotein</keyword>
<dbReference type="Gene3D" id="1.20.1560.10">
    <property type="entry name" value="ABC transporter type 1, transmembrane domain"/>
    <property type="match status" value="2"/>
</dbReference>
<feature type="transmembrane region" description="Helical" evidence="13">
    <location>
        <begin position="162"/>
        <end position="185"/>
    </location>
</feature>
<evidence type="ECO:0000259" key="15">
    <source>
        <dbReference type="PROSITE" id="PS50929"/>
    </source>
</evidence>
<evidence type="ECO:0000256" key="12">
    <source>
        <dbReference type="SAM" id="MobiDB-lite"/>
    </source>
</evidence>
<dbReference type="SUPFAM" id="SSF90123">
    <property type="entry name" value="ABC transporter transmembrane region"/>
    <property type="match status" value="2"/>
</dbReference>
<dbReference type="GO" id="GO:0140359">
    <property type="term" value="F:ABC-type transporter activity"/>
    <property type="evidence" value="ECO:0007669"/>
    <property type="project" value="InterPro"/>
</dbReference>
<dbReference type="PANTHER" id="PTHR24223:SF443">
    <property type="entry name" value="MULTIDRUG-RESISTANCE LIKE PROTEIN 1, ISOFORM I"/>
    <property type="match status" value="1"/>
</dbReference>
<accession>A0A8K1C3Y2</accession>
<feature type="transmembrane region" description="Helical" evidence="13">
    <location>
        <begin position="956"/>
        <end position="975"/>
    </location>
</feature>
<dbReference type="GO" id="GO:0005524">
    <property type="term" value="F:ATP binding"/>
    <property type="evidence" value="ECO:0007669"/>
    <property type="project" value="UniProtKB-KW"/>
</dbReference>
<feature type="domain" description="ABC transmembrane type-1" evidence="15">
    <location>
        <begin position="827"/>
        <end position="1154"/>
    </location>
</feature>
<keyword evidence="10 13" id="KW-0472">Membrane</keyword>
<evidence type="ECO:0000313" key="17">
    <source>
        <dbReference type="Proteomes" id="UP000794436"/>
    </source>
</evidence>
<evidence type="ECO:0000259" key="14">
    <source>
        <dbReference type="PROSITE" id="PS50893"/>
    </source>
</evidence>
<dbReference type="InterPro" id="IPR027417">
    <property type="entry name" value="P-loop_NTPase"/>
</dbReference>